<sequence>MRLGVIAIPDDGCGTVVVELPSLVLHSRLHQANKRPGTQEVFHVKVQPLTHAVLVSTQQAVPSSPARTVTAGEVNGAVGTRGDVVKSTTSLPDPNHELDFSKHVIYGSLDVTPPGARYTFGEREQRIDAYAGRVVAQIKTIETGDEGQSNIRFQHIRPFLEPAGYFSGGLLAAGYDPHQTITVTFNAYVKELNGASHLTDQDERTYFAWQIAAGVLKHDKVAPGGPLNAQGMQIKAQDRNTINDLESLGSKLQSHWEQEISRPMRDSDGALAARSGKADAYVVKGTLQSLRDDEGVFSQLTPAGQKAVIRTLEENGNVVIPNIYGYPFAGYAFVPYENYHGDYDHRPHEGLMVDLKRGTVSELHGDDDFAKWAERNRANVVNGFNASDRQGGKDAHWPRADYVLDTLIHGNGATFPGRKNFFADKALPVRETFNYTQSRDDNYYLRFGDLKSGIASHFQAVNAKNAMWADQTEVFGASQQNWKAAKEFWGNTFGYLPVIGNTGNIVFGVHDAINGMTQNDRVGGSAAAVISGLQLVHEIATAKADAGLGEPSLANSAPVQHYRWTFNPQTSDLELLRASTPGASFPGMREIELGGKTYYAADAPDAGDGMHYVLRVVDPHDPDKLASSAIVAKPDAQGIWQRRSVVGGGLDELEGRLKDPVGFGSRAMVYADPDDADYVIKVTFPLPAAERVAAMKNEVALFNRYYGGERATFLGSNAADTVSYMRMPKVPGESLEQLMAGGKDLPEGLSASVLNMLVELESAGIAHNDLAARNILYDANTQQCFPVDFGSARAAGGNLAQSDDRYSIWNLREDIQPDNQSFEEMVELLEALKTNAVS</sequence>
<evidence type="ECO:0000313" key="2">
    <source>
        <dbReference type="EMBL" id="SDU03361.1"/>
    </source>
</evidence>
<dbReference type="InterPro" id="IPR000719">
    <property type="entry name" value="Prot_kinase_dom"/>
</dbReference>
<dbReference type="RefSeq" id="WP_231982775.1">
    <property type="nucleotide sequence ID" value="NZ_JYLM01000001.1"/>
</dbReference>
<protein>
    <recommendedName>
        <fullName evidence="1">Protein kinase domain-containing protein</fullName>
    </recommendedName>
</protein>
<feature type="domain" description="Protein kinase" evidence="1">
    <location>
        <begin position="655"/>
        <end position="838"/>
    </location>
</feature>
<dbReference type="AlphaFoldDB" id="A0A8B3XYR4"/>
<dbReference type="Proteomes" id="UP000183653">
    <property type="component" value="Chromosome I"/>
</dbReference>
<organism evidence="2 3">
    <name type="scientific">Pseudomonas orientalis</name>
    <dbReference type="NCBI Taxonomy" id="76758"/>
    <lineage>
        <taxon>Bacteria</taxon>
        <taxon>Pseudomonadati</taxon>
        <taxon>Pseudomonadota</taxon>
        <taxon>Gammaproteobacteria</taxon>
        <taxon>Pseudomonadales</taxon>
        <taxon>Pseudomonadaceae</taxon>
        <taxon>Pseudomonas</taxon>
    </lineage>
</organism>
<evidence type="ECO:0000313" key="3">
    <source>
        <dbReference type="Proteomes" id="UP000183653"/>
    </source>
</evidence>
<gene>
    <name evidence="2" type="ORF">SAMN04490197_2200</name>
</gene>
<dbReference type="GO" id="GO:0004672">
    <property type="term" value="F:protein kinase activity"/>
    <property type="evidence" value="ECO:0007669"/>
    <property type="project" value="InterPro"/>
</dbReference>
<accession>A0A8B3XYR4</accession>
<dbReference type="PROSITE" id="PS50011">
    <property type="entry name" value="PROTEIN_KINASE_DOM"/>
    <property type="match status" value="1"/>
</dbReference>
<name>A0A8B3XYR4_9PSED</name>
<keyword evidence="3" id="KW-1185">Reference proteome</keyword>
<dbReference type="EMBL" id="LT629782">
    <property type="protein sequence ID" value="SDU03361.1"/>
    <property type="molecule type" value="Genomic_DNA"/>
</dbReference>
<dbReference type="Pfam" id="PF22303">
    <property type="entry name" value="OspG_kinase"/>
    <property type="match status" value="1"/>
</dbReference>
<proteinExistence type="predicted"/>
<dbReference type="InterPro" id="IPR054466">
    <property type="entry name" value="OspG_kinase"/>
</dbReference>
<dbReference type="GO" id="GO:0005524">
    <property type="term" value="F:ATP binding"/>
    <property type="evidence" value="ECO:0007669"/>
    <property type="project" value="InterPro"/>
</dbReference>
<dbReference type="InterPro" id="IPR011009">
    <property type="entry name" value="Kinase-like_dom_sf"/>
</dbReference>
<dbReference type="Gene3D" id="3.30.200.20">
    <property type="entry name" value="Phosphorylase Kinase, domain 1"/>
    <property type="match status" value="1"/>
</dbReference>
<reference evidence="2 3" key="1">
    <citation type="submission" date="2016-10" db="EMBL/GenBank/DDBJ databases">
        <authorList>
            <person name="Varghese N."/>
            <person name="Submissions S."/>
        </authorList>
    </citation>
    <scope>NUCLEOTIDE SEQUENCE [LARGE SCALE GENOMIC DNA]</scope>
    <source>
        <strain evidence="2 3">BS2775</strain>
    </source>
</reference>
<dbReference type="SUPFAM" id="SSF56112">
    <property type="entry name" value="Protein kinase-like (PK-like)"/>
    <property type="match status" value="1"/>
</dbReference>
<dbReference type="Gene3D" id="1.10.510.10">
    <property type="entry name" value="Transferase(Phosphotransferase) domain 1"/>
    <property type="match status" value="1"/>
</dbReference>
<evidence type="ECO:0000259" key="1">
    <source>
        <dbReference type="PROSITE" id="PS50011"/>
    </source>
</evidence>